<reference evidence="2" key="1">
    <citation type="submission" date="2023-04" db="EMBL/GenBank/DDBJ databases">
        <title>Chromosome-level genome of Chaenocephalus aceratus.</title>
        <authorList>
            <person name="Park H."/>
        </authorList>
    </citation>
    <scope>NUCLEOTIDE SEQUENCE</scope>
    <source>
        <strain evidence="2">DE</strain>
        <tissue evidence="2">Muscle</tissue>
    </source>
</reference>
<dbReference type="AlphaFoldDB" id="A0AAD9B648"/>
<sequence length="68" mass="7309">MDFCCSLLNGGVHLHVSVKHYKAICAPHPKSFRSTSPLQFILYKPPEGAGERKVTGEAQTAEGGEQPG</sequence>
<gene>
    <name evidence="2" type="ORF">KUDE01_002155</name>
</gene>
<name>A0AAD9B648_DISEL</name>
<organism evidence="2 3">
    <name type="scientific">Dissostichus eleginoides</name>
    <name type="common">Patagonian toothfish</name>
    <name type="synonym">Dissostichus amissus</name>
    <dbReference type="NCBI Taxonomy" id="100907"/>
    <lineage>
        <taxon>Eukaryota</taxon>
        <taxon>Metazoa</taxon>
        <taxon>Chordata</taxon>
        <taxon>Craniata</taxon>
        <taxon>Vertebrata</taxon>
        <taxon>Euteleostomi</taxon>
        <taxon>Actinopterygii</taxon>
        <taxon>Neopterygii</taxon>
        <taxon>Teleostei</taxon>
        <taxon>Neoteleostei</taxon>
        <taxon>Acanthomorphata</taxon>
        <taxon>Eupercaria</taxon>
        <taxon>Perciformes</taxon>
        <taxon>Notothenioidei</taxon>
        <taxon>Nototheniidae</taxon>
        <taxon>Dissostichus</taxon>
    </lineage>
</organism>
<accession>A0AAD9B648</accession>
<dbReference type="EMBL" id="JASDAP010000028">
    <property type="protein sequence ID" value="KAK1876834.1"/>
    <property type="molecule type" value="Genomic_DNA"/>
</dbReference>
<keyword evidence="3" id="KW-1185">Reference proteome</keyword>
<evidence type="ECO:0000313" key="3">
    <source>
        <dbReference type="Proteomes" id="UP001228049"/>
    </source>
</evidence>
<feature type="region of interest" description="Disordered" evidence="1">
    <location>
        <begin position="47"/>
        <end position="68"/>
    </location>
</feature>
<evidence type="ECO:0000313" key="2">
    <source>
        <dbReference type="EMBL" id="KAK1876834.1"/>
    </source>
</evidence>
<comment type="caution">
    <text evidence="2">The sequence shown here is derived from an EMBL/GenBank/DDBJ whole genome shotgun (WGS) entry which is preliminary data.</text>
</comment>
<dbReference type="Proteomes" id="UP001228049">
    <property type="component" value="Unassembled WGS sequence"/>
</dbReference>
<evidence type="ECO:0000256" key="1">
    <source>
        <dbReference type="SAM" id="MobiDB-lite"/>
    </source>
</evidence>
<protein>
    <submittedName>
        <fullName evidence="2">Protein adenylyltransferase SelO</fullName>
    </submittedName>
</protein>
<dbReference type="GO" id="GO:0016779">
    <property type="term" value="F:nucleotidyltransferase activity"/>
    <property type="evidence" value="ECO:0007669"/>
    <property type="project" value="UniProtKB-KW"/>
</dbReference>
<keyword evidence="2" id="KW-0548">Nucleotidyltransferase</keyword>
<keyword evidence="2" id="KW-0808">Transferase</keyword>
<proteinExistence type="predicted"/>